<dbReference type="WBParaSite" id="MhA1_Contig1921.frz3.gene1">
    <property type="protein sequence ID" value="MhA1_Contig1921.frz3.gene1"/>
    <property type="gene ID" value="MhA1_Contig1921.frz3.gene1"/>
</dbReference>
<protein>
    <submittedName>
        <fullName evidence="2">Uncharacterized protein</fullName>
    </submittedName>
</protein>
<accession>A0A1I8BBN3</accession>
<reference evidence="2" key="1">
    <citation type="submission" date="2016-11" db="UniProtKB">
        <authorList>
            <consortium name="WormBaseParasite"/>
        </authorList>
    </citation>
    <scope>IDENTIFICATION</scope>
</reference>
<dbReference type="InterPro" id="IPR029063">
    <property type="entry name" value="SAM-dependent_MTases_sf"/>
</dbReference>
<name>A0A1I8BBN3_MELHA</name>
<dbReference type="SUPFAM" id="SSF53335">
    <property type="entry name" value="S-adenosyl-L-methionine-dependent methyltransferases"/>
    <property type="match status" value="1"/>
</dbReference>
<evidence type="ECO:0000313" key="2">
    <source>
        <dbReference type="WBParaSite" id="MhA1_Contig1921.frz3.gene1"/>
    </source>
</evidence>
<sequence>MSITYQLLKIIINFRQNDLISFTEIHYRLYSDAKQNGDYGPCIAHYYSIMSKLIEEYFCKSFHFVPPLPSQNKQNFNLFKKTTSNTNSLSNSIKELHLLIGECLQLNNKTKCLDIGCGIGNVIENLAFTGAQFIGLTISPNEAFKNN</sequence>
<dbReference type="Gene3D" id="3.40.50.150">
    <property type="entry name" value="Vaccinia Virus protein VP39"/>
    <property type="match status" value="1"/>
</dbReference>
<keyword evidence="1" id="KW-1185">Reference proteome</keyword>
<evidence type="ECO:0000313" key="1">
    <source>
        <dbReference type="Proteomes" id="UP000095281"/>
    </source>
</evidence>
<dbReference type="AlphaFoldDB" id="A0A1I8BBN3"/>
<proteinExistence type="predicted"/>
<dbReference type="Proteomes" id="UP000095281">
    <property type="component" value="Unplaced"/>
</dbReference>
<dbReference type="OMA" id="WFANEGR"/>
<organism evidence="1 2">
    <name type="scientific">Meloidogyne hapla</name>
    <name type="common">Root-knot nematode worm</name>
    <dbReference type="NCBI Taxonomy" id="6305"/>
    <lineage>
        <taxon>Eukaryota</taxon>
        <taxon>Metazoa</taxon>
        <taxon>Ecdysozoa</taxon>
        <taxon>Nematoda</taxon>
        <taxon>Chromadorea</taxon>
        <taxon>Rhabditida</taxon>
        <taxon>Tylenchina</taxon>
        <taxon>Tylenchomorpha</taxon>
        <taxon>Tylenchoidea</taxon>
        <taxon>Meloidogynidae</taxon>
        <taxon>Meloidogyninae</taxon>
        <taxon>Meloidogyne</taxon>
    </lineage>
</organism>